<dbReference type="UniPathway" id="UPA00906">
    <property type="reaction ID" value="UER00895"/>
</dbReference>
<comment type="caution">
    <text evidence="16">The sequence shown here is derived from an EMBL/GenBank/DDBJ whole genome shotgun (WGS) entry which is preliminary data.</text>
</comment>
<dbReference type="GO" id="GO:0005737">
    <property type="term" value="C:cytoplasm"/>
    <property type="evidence" value="ECO:0007669"/>
    <property type="project" value="UniProtKB-SubCell"/>
</dbReference>
<dbReference type="Proteomes" id="UP000557717">
    <property type="component" value="Unassembled WGS sequence"/>
</dbReference>
<keyword evidence="6 12" id="KW-0547">Nucleotide-binding</keyword>
<dbReference type="InterPro" id="IPR042103">
    <property type="entry name" value="SerRS_1_N_sf"/>
</dbReference>
<keyword evidence="5 12" id="KW-0436">Ligase</keyword>
<evidence type="ECO:0000256" key="14">
    <source>
        <dbReference type="PIRSR" id="PIRSR001529-2"/>
    </source>
</evidence>
<gene>
    <name evidence="12" type="primary">serS</name>
    <name evidence="16" type="ORF">HNR46_000682</name>
</gene>
<evidence type="ECO:0000313" key="17">
    <source>
        <dbReference type="Proteomes" id="UP000557717"/>
    </source>
</evidence>
<dbReference type="InterPro" id="IPR002314">
    <property type="entry name" value="aa-tRNA-synt_IIb"/>
</dbReference>
<feature type="binding site" evidence="13">
    <location>
        <position position="235"/>
    </location>
    <ligand>
        <name>L-serine</name>
        <dbReference type="ChEBI" id="CHEBI:33384"/>
    </ligand>
</feature>
<dbReference type="InterPro" id="IPR010978">
    <property type="entry name" value="tRNA-bd_arm"/>
</dbReference>
<feature type="binding site" evidence="12 14">
    <location>
        <begin position="266"/>
        <end position="268"/>
    </location>
    <ligand>
        <name>ATP</name>
        <dbReference type="ChEBI" id="CHEBI:30616"/>
    </ligand>
</feature>
<dbReference type="Gene3D" id="1.10.287.40">
    <property type="entry name" value="Serine-tRNA synthetase, tRNA binding domain"/>
    <property type="match status" value="1"/>
</dbReference>
<comment type="catalytic activity">
    <reaction evidence="10 12">
        <text>tRNA(Sec) + L-serine + ATP = L-seryl-tRNA(Sec) + AMP + diphosphate + H(+)</text>
        <dbReference type="Rhea" id="RHEA:42580"/>
        <dbReference type="Rhea" id="RHEA-COMP:9742"/>
        <dbReference type="Rhea" id="RHEA-COMP:10128"/>
        <dbReference type="ChEBI" id="CHEBI:15378"/>
        <dbReference type="ChEBI" id="CHEBI:30616"/>
        <dbReference type="ChEBI" id="CHEBI:33019"/>
        <dbReference type="ChEBI" id="CHEBI:33384"/>
        <dbReference type="ChEBI" id="CHEBI:78442"/>
        <dbReference type="ChEBI" id="CHEBI:78533"/>
        <dbReference type="ChEBI" id="CHEBI:456215"/>
        <dbReference type="EC" id="6.1.1.11"/>
    </reaction>
</comment>
<dbReference type="EMBL" id="JACHFD010000002">
    <property type="protein sequence ID" value="MBB5350458.1"/>
    <property type="molecule type" value="Genomic_DNA"/>
</dbReference>
<dbReference type="InterPro" id="IPR015866">
    <property type="entry name" value="Ser-tRNA-synth_1_N"/>
</dbReference>
<feature type="domain" description="Aminoacyl-transfer RNA synthetases class-II family profile" evidence="15">
    <location>
        <begin position="139"/>
        <end position="413"/>
    </location>
</feature>
<dbReference type="Gene3D" id="3.30.930.10">
    <property type="entry name" value="Bira Bifunctional Protein, Domain 2"/>
    <property type="match status" value="1"/>
</dbReference>
<comment type="catalytic activity">
    <reaction evidence="11 12">
        <text>tRNA(Ser) + L-serine + ATP = L-seryl-tRNA(Ser) + AMP + diphosphate + H(+)</text>
        <dbReference type="Rhea" id="RHEA:12292"/>
        <dbReference type="Rhea" id="RHEA-COMP:9669"/>
        <dbReference type="Rhea" id="RHEA-COMP:9703"/>
        <dbReference type="ChEBI" id="CHEBI:15378"/>
        <dbReference type="ChEBI" id="CHEBI:30616"/>
        <dbReference type="ChEBI" id="CHEBI:33019"/>
        <dbReference type="ChEBI" id="CHEBI:33384"/>
        <dbReference type="ChEBI" id="CHEBI:78442"/>
        <dbReference type="ChEBI" id="CHEBI:78533"/>
        <dbReference type="ChEBI" id="CHEBI:456215"/>
        <dbReference type="EC" id="6.1.1.11"/>
    </reaction>
</comment>
<evidence type="ECO:0000256" key="3">
    <source>
        <dbReference type="ARBA" id="ARBA00010728"/>
    </source>
</evidence>
<proteinExistence type="inferred from homology"/>
<feature type="binding site" evidence="12">
    <location>
        <position position="388"/>
    </location>
    <ligand>
        <name>L-serine</name>
        <dbReference type="ChEBI" id="CHEBI:33384"/>
    </ligand>
</feature>
<feature type="binding site" evidence="12">
    <location>
        <begin position="235"/>
        <end position="237"/>
    </location>
    <ligand>
        <name>L-serine</name>
        <dbReference type="ChEBI" id="CHEBI:33384"/>
    </ligand>
</feature>
<dbReference type="PANTHER" id="PTHR43697:SF1">
    <property type="entry name" value="SERINE--TRNA LIGASE"/>
    <property type="match status" value="1"/>
</dbReference>
<evidence type="ECO:0000256" key="13">
    <source>
        <dbReference type="PIRSR" id="PIRSR001529-1"/>
    </source>
</evidence>
<evidence type="ECO:0000256" key="5">
    <source>
        <dbReference type="ARBA" id="ARBA00022598"/>
    </source>
</evidence>
<dbReference type="GO" id="GO:0016260">
    <property type="term" value="P:selenocysteine biosynthetic process"/>
    <property type="evidence" value="ECO:0007669"/>
    <property type="project" value="UniProtKB-UniRule"/>
</dbReference>
<dbReference type="AlphaFoldDB" id="A0A840V6S3"/>
<comment type="function">
    <text evidence="12">Catalyzes the attachment of serine to tRNA(Ser). Is also able to aminoacylate tRNA(Sec) with serine, to form the misacylated tRNA L-seryl-tRNA(Sec), which will be further converted into selenocysteinyl-tRNA(Sec).</text>
</comment>
<evidence type="ECO:0000256" key="2">
    <source>
        <dbReference type="ARBA" id="ARBA00005045"/>
    </source>
</evidence>
<keyword evidence="4 12" id="KW-0963">Cytoplasm</keyword>
<dbReference type="NCBIfam" id="TIGR00414">
    <property type="entry name" value="serS"/>
    <property type="match status" value="1"/>
</dbReference>
<evidence type="ECO:0000313" key="16">
    <source>
        <dbReference type="EMBL" id="MBB5350458.1"/>
    </source>
</evidence>
<evidence type="ECO:0000259" key="15">
    <source>
        <dbReference type="PROSITE" id="PS50862"/>
    </source>
</evidence>
<evidence type="ECO:0000256" key="12">
    <source>
        <dbReference type="HAMAP-Rule" id="MF_00176"/>
    </source>
</evidence>
<dbReference type="EC" id="6.1.1.11" evidence="12"/>
<comment type="caution">
    <text evidence="12">Lacks conserved residue(s) required for the propagation of feature annotation.</text>
</comment>
<dbReference type="InterPro" id="IPR033729">
    <property type="entry name" value="SerRS_core"/>
</dbReference>
<comment type="pathway">
    <text evidence="2 12">Aminoacyl-tRNA biosynthesis; selenocysteinyl-tRNA(Sec) biosynthesis; L-seryl-tRNA(Sec) from L-serine and tRNA(Sec): step 1/1.</text>
</comment>
<evidence type="ECO:0000256" key="1">
    <source>
        <dbReference type="ARBA" id="ARBA00004496"/>
    </source>
</evidence>
<dbReference type="GO" id="GO:0004828">
    <property type="term" value="F:serine-tRNA ligase activity"/>
    <property type="evidence" value="ECO:0007669"/>
    <property type="project" value="UniProtKB-UniRule"/>
</dbReference>
<name>A0A840V6S3_9BACT</name>
<keyword evidence="7 12" id="KW-0067">ATP-binding</keyword>
<dbReference type="InterPro" id="IPR002317">
    <property type="entry name" value="Ser-tRNA-ligase_type_1"/>
</dbReference>
<dbReference type="PRINTS" id="PR00981">
    <property type="entry name" value="TRNASYNTHSER"/>
</dbReference>
<dbReference type="PANTHER" id="PTHR43697">
    <property type="entry name" value="SERYL-TRNA SYNTHETASE"/>
    <property type="match status" value="1"/>
</dbReference>
<comment type="domain">
    <text evidence="12">Consists of two distinct domains, a catalytic core and a N-terminal extension that is involved in tRNA binding.</text>
</comment>
<feature type="binding site" evidence="12 13">
    <location>
        <position position="289"/>
    </location>
    <ligand>
        <name>L-serine</name>
        <dbReference type="ChEBI" id="CHEBI:33384"/>
    </ligand>
</feature>
<dbReference type="SUPFAM" id="SSF46589">
    <property type="entry name" value="tRNA-binding arm"/>
    <property type="match status" value="1"/>
</dbReference>
<dbReference type="Pfam" id="PF00587">
    <property type="entry name" value="tRNA-synt_2b"/>
    <property type="match status" value="1"/>
</dbReference>
<keyword evidence="17" id="KW-1185">Reference proteome</keyword>
<dbReference type="CDD" id="cd00770">
    <property type="entry name" value="SerRS_core"/>
    <property type="match status" value="1"/>
</dbReference>
<evidence type="ECO:0000256" key="6">
    <source>
        <dbReference type="ARBA" id="ARBA00022741"/>
    </source>
</evidence>
<feature type="binding site" evidence="13">
    <location>
        <position position="266"/>
    </location>
    <ligand>
        <name>L-serine</name>
        <dbReference type="ChEBI" id="CHEBI:33384"/>
    </ligand>
</feature>
<comment type="subunit">
    <text evidence="12">Homodimer. The tRNA molecule binds across the dimer.</text>
</comment>
<evidence type="ECO:0000256" key="10">
    <source>
        <dbReference type="ARBA" id="ARBA00047929"/>
    </source>
</evidence>
<dbReference type="Pfam" id="PF02403">
    <property type="entry name" value="Seryl_tRNA_N"/>
    <property type="match status" value="1"/>
</dbReference>
<reference evidence="16 17" key="1">
    <citation type="submission" date="2020-08" db="EMBL/GenBank/DDBJ databases">
        <title>Genomic Encyclopedia of Type Strains, Phase IV (KMG-IV): sequencing the most valuable type-strain genomes for metagenomic binning, comparative biology and taxonomic classification.</title>
        <authorList>
            <person name="Goeker M."/>
        </authorList>
    </citation>
    <scope>NUCLEOTIDE SEQUENCE [LARGE SCALE GENOMIC DNA]</scope>
    <source>
        <strain evidence="16 17">YC6886</strain>
    </source>
</reference>
<dbReference type="GO" id="GO:0006434">
    <property type="term" value="P:seryl-tRNA aminoacylation"/>
    <property type="evidence" value="ECO:0007669"/>
    <property type="project" value="UniProtKB-UniRule"/>
</dbReference>
<comment type="subcellular location">
    <subcellularLocation>
        <location evidence="1 12">Cytoplasm</location>
    </subcellularLocation>
</comment>
<dbReference type="InterPro" id="IPR006195">
    <property type="entry name" value="aa-tRNA-synth_II"/>
</dbReference>
<accession>A0A840V6S3</accession>
<evidence type="ECO:0000256" key="7">
    <source>
        <dbReference type="ARBA" id="ARBA00022840"/>
    </source>
</evidence>
<dbReference type="RefSeq" id="WP_184015759.1">
    <property type="nucleotide sequence ID" value="NZ_JACHFD010000002.1"/>
</dbReference>
<feature type="binding site" evidence="12 14">
    <location>
        <begin position="353"/>
        <end position="356"/>
    </location>
    <ligand>
        <name>ATP</name>
        <dbReference type="ChEBI" id="CHEBI:30616"/>
    </ligand>
</feature>
<dbReference type="PROSITE" id="PS50862">
    <property type="entry name" value="AA_TRNA_LIGASE_II"/>
    <property type="match status" value="1"/>
</dbReference>
<protein>
    <recommendedName>
        <fullName evidence="12">Serine--tRNA ligase</fullName>
        <ecNumber evidence="12">6.1.1.11</ecNumber>
    </recommendedName>
    <alternativeName>
        <fullName evidence="12">Seryl-tRNA synthetase</fullName>
        <shortName evidence="12">SerRS</shortName>
    </alternativeName>
    <alternativeName>
        <fullName evidence="12">Seryl-tRNA(Ser/Sec) synthetase</fullName>
    </alternativeName>
</protein>
<dbReference type="SUPFAM" id="SSF55681">
    <property type="entry name" value="Class II aaRS and biotin synthetases"/>
    <property type="match status" value="1"/>
</dbReference>
<evidence type="ECO:0000256" key="8">
    <source>
        <dbReference type="ARBA" id="ARBA00022917"/>
    </source>
</evidence>
<dbReference type="PIRSF" id="PIRSF001529">
    <property type="entry name" value="Ser-tRNA-synth_IIa"/>
    <property type="match status" value="1"/>
</dbReference>
<dbReference type="GO" id="GO:0005524">
    <property type="term" value="F:ATP binding"/>
    <property type="evidence" value="ECO:0007669"/>
    <property type="project" value="UniProtKB-UniRule"/>
</dbReference>
<evidence type="ECO:0000256" key="9">
    <source>
        <dbReference type="ARBA" id="ARBA00023146"/>
    </source>
</evidence>
<dbReference type="HAMAP" id="MF_00176">
    <property type="entry name" value="Ser_tRNA_synth_type1"/>
    <property type="match status" value="1"/>
</dbReference>
<dbReference type="InterPro" id="IPR045864">
    <property type="entry name" value="aa-tRNA-synth_II/BPL/LPL"/>
</dbReference>
<keyword evidence="9 12" id="KW-0030">Aminoacyl-tRNA synthetase</keyword>
<feature type="binding site" evidence="13">
    <location>
        <position position="386"/>
    </location>
    <ligand>
        <name>L-serine</name>
        <dbReference type="ChEBI" id="CHEBI:33384"/>
    </ligand>
</feature>
<keyword evidence="8 12" id="KW-0648">Protein biosynthesis</keyword>
<evidence type="ECO:0000256" key="4">
    <source>
        <dbReference type="ARBA" id="ARBA00022490"/>
    </source>
</evidence>
<sequence length="426" mass="47707">MLDIREIRDNADAIIARLNTRGGDFGPQVREVLECDEIRRKSETEQQALLSQRKQTSKQIGMLKAKGEDTSTIEAEVRGINDQIAALEETVVLTQEKQERLLKFIPNTPHPECPVGADETANPVVREWGEKPAVSEPKDHLELAEALGLISLEDGARIAGSGFAVYRGRGARLERALINFLLDLQTTQHGYEEVNVPHIIKRECMEGTGQLPKFEEDMYGTDFDGEQCQMFLAPTAEVPVTNLFRDTILSEEELPKKLCAHTPCFRREAGSAGRDNRGIIRMHQFDKVELVQVVHPDHSFEMLEELLGHAQAVLETLGLHYRTIELCTGDVGFSSTKTYDIEVWAPGQGKYLEVSSCSNFGDYQARRMKLRFKGEDKKNRFCHTLNGSGTALPRLYVAILEQGQQPDGSIKLPAALVPYFGAEEIR</sequence>
<comment type="similarity">
    <text evidence="3 12">Belongs to the class-II aminoacyl-tRNA synthetase family. Type-1 seryl-tRNA synthetase subfamily.</text>
</comment>
<evidence type="ECO:0000256" key="11">
    <source>
        <dbReference type="ARBA" id="ARBA00048823"/>
    </source>
</evidence>
<organism evidence="16 17">
    <name type="scientific">Haloferula luteola</name>
    <dbReference type="NCBI Taxonomy" id="595692"/>
    <lineage>
        <taxon>Bacteria</taxon>
        <taxon>Pseudomonadati</taxon>
        <taxon>Verrucomicrobiota</taxon>
        <taxon>Verrucomicrobiia</taxon>
        <taxon>Verrucomicrobiales</taxon>
        <taxon>Verrucomicrobiaceae</taxon>
        <taxon>Haloferula</taxon>
    </lineage>
</organism>